<keyword evidence="5 10" id="KW-0812">Transmembrane</keyword>
<gene>
    <name evidence="11" type="ORF">G3A44_11110</name>
</gene>
<feature type="transmembrane region" description="Helical" evidence="10">
    <location>
        <begin position="355"/>
        <end position="376"/>
    </location>
</feature>
<dbReference type="RefSeq" id="WP_163457585.1">
    <property type="nucleotide sequence ID" value="NZ_JAAGOH010000011.1"/>
</dbReference>
<keyword evidence="12" id="KW-1185">Reference proteome</keyword>
<evidence type="ECO:0000256" key="2">
    <source>
        <dbReference type="ARBA" id="ARBA00022448"/>
    </source>
</evidence>
<comment type="caution">
    <text evidence="11">The sequence shown here is derived from an EMBL/GenBank/DDBJ whole genome shotgun (WGS) entry which is preliminary data.</text>
</comment>
<keyword evidence="8 10" id="KW-0472">Membrane</keyword>
<feature type="transmembrane region" description="Helical" evidence="10">
    <location>
        <begin position="437"/>
        <end position="456"/>
    </location>
</feature>
<dbReference type="GO" id="GO:0015297">
    <property type="term" value="F:antiporter activity"/>
    <property type="evidence" value="ECO:0007669"/>
    <property type="project" value="UniProtKB-KW"/>
</dbReference>
<feature type="transmembrane region" description="Helical" evidence="10">
    <location>
        <begin position="397"/>
        <end position="417"/>
    </location>
</feature>
<sequence length="474" mass="49644">MPSAPVAESRRAGHGLVRDARRLLPLAWPLLVGQLAVLAFATIDTVVVGRHAPQDLAAYAVGAAAYITIFIGLMGTVLGLSPLVGQLYGAGRLGTAGDQLHQGVWLALLLALPGCGLLLFPQPFLWIARASPELAGGVRGYLLALALALPPALLFTVFRAFNNAVSRPKAVMALQLGGLVVKAPLTVLLVGGAPALGLPSLGVTGAGLGTAAAMSVQLLGALWLLRRDRFYERFELWGRGLHRPDGRVLWAQARLGLPIGSAILIEVSGFAFMALFIARLGPTAVAGHQLVMNLVSLMFMLPLSLANATTTLVAQRIGAGDLQDARRLGWHGLQLGCGVSAALALGVWLAREPVLGLYTGDAAVLAAALPLLAWLVPFHIADAVQTLVAFTLRAWRVAAWPMFIYAGALWGVGLGLGQHLAFSAPGSTPEALRGAPGFWVAATAGLVLASLALLGLKAWVLRHPERVVQARSRR</sequence>
<evidence type="ECO:0000313" key="12">
    <source>
        <dbReference type="Proteomes" id="UP000484255"/>
    </source>
</evidence>
<feature type="transmembrane region" description="Helical" evidence="10">
    <location>
        <begin position="173"/>
        <end position="196"/>
    </location>
</feature>
<dbReference type="InterPro" id="IPR048279">
    <property type="entry name" value="MdtK-like"/>
</dbReference>
<name>A0A7C9PH20_9BURK</name>
<feature type="transmembrane region" description="Helical" evidence="10">
    <location>
        <begin position="104"/>
        <end position="128"/>
    </location>
</feature>
<evidence type="ECO:0000256" key="3">
    <source>
        <dbReference type="ARBA" id="ARBA00022449"/>
    </source>
</evidence>
<organism evidence="11 12">
    <name type="scientific">Ideonella livida</name>
    <dbReference type="NCBI Taxonomy" id="2707176"/>
    <lineage>
        <taxon>Bacteria</taxon>
        <taxon>Pseudomonadati</taxon>
        <taxon>Pseudomonadota</taxon>
        <taxon>Betaproteobacteria</taxon>
        <taxon>Burkholderiales</taxon>
        <taxon>Sphaerotilaceae</taxon>
        <taxon>Ideonella</taxon>
    </lineage>
</organism>
<dbReference type="NCBIfam" id="TIGR00797">
    <property type="entry name" value="matE"/>
    <property type="match status" value="1"/>
</dbReference>
<evidence type="ECO:0000256" key="5">
    <source>
        <dbReference type="ARBA" id="ARBA00022692"/>
    </source>
</evidence>
<keyword evidence="7" id="KW-0406">Ion transport</keyword>
<evidence type="ECO:0000313" key="11">
    <source>
        <dbReference type="EMBL" id="NDY91735.1"/>
    </source>
</evidence>
<keyword evidence="2" id="KW-0813">Transport</keyword>
<reference evidence="11 12" key="1">
    <citation type="submission" date="2020-02" db="EMBL/GenBank/DDBJ databases">
        <title>Ideonella bacterium strain TBM-1.</title>
        <authorList>
            <person name="Chen W.-M."/>
        </authorList>
    </citation>
    <scope>NUCLEOTIDE SEQUENCE [LARGE SCALE GENOMIC DNA]</scope>
    <source>
        <strain evidence="11 12">TBM-1</strain>
    </source>
</reference>
<keyword evidence="4" id="KW-1003">Cell membrane</keyword>
<comment type="subcellular location">
    <subcellularLocation>
        <location evidence="1">Cell inner membrane</location>
        <topology evidence="1">Multi-pass membrane protein</topology>
    </subcellularLocation>
</comment>
<evidence type="ECO:0000256" key="1">
    <source>
        <dbReference type="ARBA" id="ARBA00004429"/>
    </source>
</evidence>
<proteinExistence type="predicted"/>
<evidence type="ECO:0000256" key="8">
    <source>
        <dbReference type="ARBA" id="ARBA00023136"/>
    </source>
</evidence>
<dbReference type="PANTHER" id="PTHR43298">
    <property type="entry name" value="MULTIDRUG RESISTANCE PROTEIN NORM-RELATED"/>
    <property type="match status" value="1"/>
</dbReference>
<feature type="transmembrane region" description="Helical" evidence="10">
    <location>
        <begin position="63"/>
        <end position="84"/>
    </location>
</feature>
<dbReference type="EMBL" id="JAAGOH010000011">
    <property type="protein sequence ID" value="NDY91735.1"/>
    <property type="molecule type" value="Genomic_DNA"/>
</dbReference>
<dbReference type="InterPro" id="IPR050222">
    <property type="entry name" value="MATE_MdtK"/>
</dbReference>
<dbReference type="Proteomes" id="UP000484255">
    <property type="component" value="Unassembled WGS sequence"/>
</dbReference>
<feature type="transmembrane region" description="Helical" evidence="10">
    <location>
        <begin position="140"/>
        <end position="161"/>
    </location>
</feature>
<dbReference type="PANTHER" id="PTHR43298:SF2">
    <property type="entry name" value="FMN_FAD EXPORTER YEEO-RELATED"/>
    <property type="match status" value="1"/>
</dbReference>
<keyword evidence="6 10" id="KW-1133">Transmembrane helix</keyword>
<evidence type="ECO:0000256" key="4">
    <source>
        <dbReference type="ARBA" id="ARBA00022475"/>
    </source>
</evidence>
<dbReference type="PIRSF" id="PIRSF006603">
    <property type="entry name" value="DinF"/>
    <property type="match status" value="1"/>
</dbReference>
<dbReference type="GO" id="GO:0006811">
    <property type="term" value="P:monoatomic ion transport"/>
    <property type="evidence" value="ECO:0007669"/>
    <property type="project" value="UniProtKB-KW"/>
</dbReference>
<dbReference type="GO" id="GO:0042910">
    <property type="term" value="F:xenobiotic transmembrane transporter activity"/>
    <property type="evidence" value="ECO:0007669"/>
    <property type="project" value="InterPro"/>
</dbReference>
<accession>A0A7C9PH20</accession>
<dbReference type="CDD" id="cd13131">
    <property type="entry name" value="MATE_NorM_like"/>
    <property type="match status" value="1"/>
</dbReference>
<feature type="transmembrane region" description="Helical" evidence="10">
    <location>
        <begin position="202"/>
        <end position="225"/>
    </location>
</feature>
<feature type="transmembrane region" description="Helical" evidence="10">
    <location>
        <begin position="255"/>
        <end position="278"/>
    </location>
</feature>
<protein>
    <recommendedName>
        <fullName evidence="9">Multidrug-efflux transporter</fullName>
    </recommendedName>
</protein>
<feature type="transmembrane region" description="Helical" evidence="10">
    <location>
        <begin position="23"/>
        <end position="43"/>
    </location>
</feature>
<keyword evidence="3" id="KW-0050">Antiport</keyword>
<dbReference type="InterPro" id="IPR002528">
    <property type="entry name" value="MATE_fam"/>
</dbReference>
<evidence type="ECO:0000256" key="9">
    <source>
        <dbReference type="ARBA" id="ARBA00031636"/>
    </source>
</evidence>
<evidence type="ECO:0000256" key="7">
    <source>
        <dbReference type="ARBA" id="ARBA00023065"/>
    </source>
</evidence>
<dbReference type="AlphaFoldDB" id="A0A7C9PH20"/>
<evidence type="ECO:0000256" key="10">
    <source>
        <dbReference type="SAM" id="Phobius"/>
    </source>
</evidence>
<evidence type="ECO:0000256" key="6">
    <source>
        <dbReference type="ARBA" id="ARBA00022989"/>
    </source>
</evidence>
<feature type="transmembrane region" description="Helical" evidence="10">
    <location>
        <begin position="290"/>
        <end position="308"/>
    </location>
</feature>
<dbReference type="GO" id="GO:0005886">
    <property type="term" value="C:plasma membrane"/>
    <property type="evidence" value="ECO:0007669"/>
    <property type="project" value="UniProtKB-SubCell"/>
</dbReference>
<dbReference type="Pfam" id="PF01554">
    <property type="entry name" value="MatE"/>
    <property type="match status" value="2"/>
</dbReference>
<feature type="transmembrane region" description="Helical" evidence="10">
    <location>
        <begin position="328"/>
        <end position="349"/>
    </location>
</feature>